<gene>
    <name evidence="1" type="ORF">APZ42_000230</name>
</gene>
<protein>
    <submittedName>
        <fullName evidence="1">Uncharacterized protein</fullName>
    </submittedName>
</protein>
<reference evidence="1 2" key="1">
    <citation type="submission" date="2016-03" db="EMBL/GenBank/DDBJ databases">
        <title>EvidentialGene: Evidence-directed Construction of Genes on Genomes.</title>
        <authorList>
            <person name="Gilbert D.G."/>
            <person name="Choi J.-H."/>
            <person name="Mockaitis K."/>
            <person name="Colbourne J."/>
            <person name="Pfrender M."/>
        </authorList>
    </citation>
    <scope>NUCLEOTIDE SEQUENCE [LARGE SCALE GENOMIC DNA]</scope>
    <source>
        <strain evidence="1 2">Xinb3</strain>
        <tissue evidence="1">Complete organism</tissue>
    </source>
</reference>
<organism evidence="1 2">
    <name type="scientific">Daphnia magna</name>
    <dbReference type="NCBI Taxonomy" id="35525"/>
    <lineage>
        <taxon>Eukaryota</taxon>
        <taxon>Metazoa</taxon>
        <taxon>Ecdysozoa</taxon>
        <taxon>Arthropoda</taxon>
        <taxon>Crustacea</taxon>
        <taxon>Branchiopoda</taxon>
        <taxon>Diplostraca</taxon>
        <taxon>Cladocera</taxon>
        <taxon>Anomopoda</taxon>
        <taxon>Daphniidae</taxon>
        <taxon>Daphnia</taxon>
    </lineage>
</organism>
<evidence type="ECO:0000313" key="2">
    <source>
        <dbReference type="Proteomes" id="UP000076858"/>
    </source>
</evidence>
<accession>A0A162C9T5</accession>
<name>A0A162C9T5_9CRUS</name>
<dbReference type="Proteomes" id="UP000076858">
    <property type="component" value="Unassembled WGS sequence"/>
</dbReference>
<proteinExistence type="predicted"/>
<dbReference type="EMBL" id="LRGB01003853">
    <property type="protein sequence ID" value="KZS02651.1"/>
    <property type="molecule type" value="Genomic_DNA"/>
</dbReference>
<sequence>MTLSQGLFTVKIRGADPADYFVTWFRCRSSPQSSWFAPRSCRHEPTRITLTTDRTYNTTTFQ</sequence>
<evidence type="ECO:0000313" key="1">
    <source>
        <dbReference type="EMBL" id="KZS02651.1"/>
    </source>
</evidence>
<keyword evidence="2" id="KW-1185">Reference proteome</keyword>
<comment type="caution">
    <text evidence="1">The sequence shown here is derived from an EMBL/GenBank/DDBJ whole genome shotgun (WGS) entry which is preliminary data.</text>
</comment>
<dbReference type="AlphaFoldDB" id="A0A162C9T5"/>